<feature type="domain" description="Fibronectin type-III" evidence="18">
    <location>
        <begin position="1335"/>
        <end position="1428"/>
    </location>
</feature>
<feature type="region of interest" description="Disordered" evidence="15">
    <location>
        <begin position="1024"/>
        <end position="1100"/>
    </location>
</feature>
<dbReference type="InterPro" id="IPR013098">
    <property type="entry name" value="Ig_I-set"/>
</dbReference>
<dbReference type="PROSITE" id="PS50011">
    <property type="entry name" value="PROTEIN_KINASE_DOM"/>
    <property type="match status" value="1"/>
</dbReference>
<keyword evidence="10 14" id="KW-0067">ATP-binding</keyword>
<evidence type="ECO:0000313" key="19">
    <source>
        <dbReference type="Ensembl" id="ENSPLOP00000011138.1"/>
    </source>
</evidence>
<feature type="region of interest" description="Disordered" evidence="15">
    <location>
        <begin position="936"/>
        <end position="984"/>
    </location>
</feature>
<feature type="compositionally biased region" description="Pro residues" evidence="15">
    <location>
        <begin position="966"/>
        <end position="978"/>
    </location>
</feature>
<dbReference type="Ensembl" id="ENSPLOT00000012307.1">
    <property type="protein sequence ID" value="ENSPLOP00000011138.1"/>
    <property type="gene ID" value="ENSPLOG00000008044.1"/>
</dbReference>
<dbReference type="PANTHER" id="PTHR47633">
    <property type="entry name" value="IMMUNOGLOBULIN"/>
    <property type="match status" value="1"/>
</dbReference>
<dbReference type="FunFam" id="3.30.200.20:FF:000198">
    <property type="entry name" value="Myosin light chain kinase, smooth muscle"/>
    <property type="match status" value="1"/>
</dbReference>
<feature type="domain" description="Ig-like" evidence="17">
    <location>
        <begin position="515"/>
        <end position="600"/>
    </location>
</feature>
<dbReference type="CDD" id="cd05762">
    <property type="entry name" value="IgI_8_hMLCK_like"/>
    <property type="match status" value="1"/>
</dbReference>
<keyword evidence="11" id="KW-0112">Calmodulin-binding</keyword>
<accession>A0A8C8X266</accession>
<dbReference type="SMART" id="SM00220">
    <property type="entry name" value="S_TKc"/>
    <property type="match status" value="1"/>
</dbReference>
<name>A0A8C8X266_PANLE</name>
<reference evidence="19" key="2">
    <citation type="submission" date="2025-08" db="UniProtKB">
        <authorList>
            <consortium name="Ensembl"/>
        </authorList>
    </citation>
    <scope>IDENTIFICATION</scope>
</reference>
<evidence type="ECO:0000256" key="3">
    <source>
        <dbReference type="ARBA" id="ARBA00004626"/>
    </source>
</evidence>
<feature type="region of interest" description="Disordered" evidence="15">
    <location>
        <begin position="1717"/>
        <end position="1736"/>
    </location>
</feature>
<feature type="domain" description="Ig-like" evidence="17">
    <location>
        <begin position="161"/>
        <end position="249"/>
    </location>
</feature>
<dbReference type="FunFam" id="2.60.40.10:FF:000297">
    <property type="entry name" value="Myosin light chain kinase, smooth muscle"/>
    <property type="match status" value="1"/>
</dbReference>
<dbReference type="FunFam" id="2.60.40.10:FF:000372">
    <property type="entry name" value="Myosin light chain kinase, smooth muscle"/>
    <property type="match status" value="1"/>
</dbReference>
<feature type="compositionally biased region" description="Polar residues" evidence="15">
    <location>
        <begin position="297"/>
        <end position="313"/>
    </location>
</feature>
<evidence type="ECO:0000256" key="12">
    <source>
        <dbReference type="ARBA" id="ARBA00023319"/>
    </source>
</evidence>
<comment type="similarity">
    <text evidence="4">Belongs to the protein kinase superfamily. CAMK Ser/Thr protein kinase family.</text>
</comment>
<dbReference type="GeneTree" id="ENSGT00940000157879"/>
<dbReference type="Pfam" id="PF07679">
    <property type="entry name" value="I-set"/>
    <property type="match status" value="9"/>
</dbReference>
<evidence type="ECO:0000259" key="16">
    <source>
        <dbReference type="PROSITE" id="PS50011"/>
    </source>
</evidence>
<keyword evidence="8" id="KW-0677">Repeat</keyword>
<comment type="cofactor">
    <cofactor evidence="1">
        <name>Ca(2+)</name>
        <dbReference type="ChEBI" id="CHEBI:29108"/>
    </cofactor>
</comment>
<dbReference type="FunFam" id="2.60.40.10:FF:000145">
    <property type="entry name" value="Myosin light chain kinase, smooth muscle"/>
    <property type="match status" value="1"/>
</dbReference>
<keyword evidence="12" id="KW-0393">Immunoglobulin domain</keyword>
<dbReference type="SUPFAM" id="SSF48726">
    <property type="entry name" value="Immunoglobulin"/>
    <property type="match status" value="9"/>
</dbReference>
<gene>
    <name evidence="19" type="primary">MYLK</name>
</gene>
<dbReference type="SUPFAM" id="SSF56112">
    <property type="entry name" value="Protein kinase-like (PK-like)"/>
    <property type="match status" value="1"/>
</dbReference>
<dbReference type="InterPro" id="IPR036116">
    <property type="entry name" value="FN3_sf"/>
</dbReference>
<dbReference type="GO" id="GO:0005516">
    <property type="term" value="F:calmodulin binding"/>
    <property type="evidence" value="ECO:0007669"/>
    <property type="project" value="UniProtKB-KW"/>
</dbReference>
<evidence type="ECO:0000256" key="8">
    <source>
        <dbReference type="ARBA" id="ARBA00022737"/>
    </source>
</evidence>
<evidence type="ECO:0000313" key="20">
    <source>
        <dbReference type="Proteomes" id="UP000694399"/>
    </source>
</evidence>
<evidence type="ECO:0000256" key="6">
    <source>
        <dbReference type="ARBA" id="ARBA00021842"/>
    </source>
</evidence>
<dbReference type="InterPro" id="IPR017441">
    <property type="entry name" value="Protein_kinase_ATP_BS"/>
</dbReference>
<organism evidence="19 20">
    <name type="scientific">Panthera leo</name>
    <name type="common">Lion</name>
    <dbReference type="NCBI Taxonomy" id="9689"/>
    <lineage>
        <taxon>Eukaryota</taxon>
        <taxon>Metazoa</taxon>
        <taxon>Chordata</taxon>
        <taxon>Craniata</taxon>
        <taxon>Vertebrata</taxon>
        <taxon>Euteleostomi</taxon>
        <taxon>Mammalia</taxon>
        <taxon>Eutheria</taxon>
        <taxon>Laurasiatheria</taxon>
        <taxon>Carnivora</taxon>
        <taxon>Feliformia</taxon>
        <taxon>Felidae</taxon>
        <taxon>Pantherinae</taxon>
        <taxon>Panthera</taxon>
    </lineage>
</organism>
<dbReference type="FunFam" id="1.10.510.10:FF:000666">
    <property type="entry name" value="myosin light chain kinase, smooth muscle isoform X5"/>
    <property type="match status" value="1"/>
</dbReference>
<dbReference type="InterPro" id="IPR008271">
    <property type="entry name" value="Ser/Thr_kinase_AS"/>
</dbReference>
<dbReference type="Pfam" id="PF00069">
    <property type="entry name" value="Pkinase"/>
    <property type="match status" value="1"/>
</dbReference>
<dbReference type="InterPro" id="IPR003961">
    <property type="entry name" value="FN3_dom"/>
</dbReference>
<sequence>MGDVKLAASTQVSKTSISVDHSRVGSMPLTEAPAFIVPPRNLCIREGATAKFEGRVRGYPEPQVTWHRNGQPITGGGRFLLDCGIRGTFSLVIHAVREDDKGKYTCEATNDSGARQVTVELTVEGTFVKKHSQPVVSKTLGDRFAAPAVETRPSIWGECPPKFATKLGRAVVKEGQMGRFSCKITGRPQPQVTWLKGDVPLKPSARVSMSEKNGVQVLEIHEVSRDDVGVYTCMVVNGSGKASMSAELSIQGLDNANRSFVRGTKAAKSDIRKEVTNGATQGPKLGSLEPAAERKNCSGTQRGGSPTWATGSHPQPLRDASKLEPSGDRPRKALSSPILQKTSSTITLQAAKVQPEPRALASGALSPSGEDGERPAAPPPATLPTRHSGLGSQEVVSKVATRKIPMESRRDYTFPKFESKPQSQEVSEDQIVKFRCEVSGTPKPEVTWFLEGAPVRRREGIVEVYEEGGCHHLCLLRARARDSGNYSCTASNVQGQVSCGWTLLVKQLAVMEVAPSFSSVLKDCTVIEGQDFVLQCSVQGIPVPQITWLLNEQPIQYAHSSCEAGVAELHIQDALPEDDGIYTCLAKNTLGQVSCSARVTVHEKKSDRKSGYLLPAAPSKPVAPLFLQGLSDLKVMDGSQVTMTVQVSGNPPPEVIWFHNGNEIQESEDFHFEQRGTRHSLCIQEVFPEDTGTYTCEAWNSAGEVRTQAVLMVQEPQDGTQPWFISKPRSVTASLGQSVLISCAIAGDPFPTVHWLRDGKALSKDTGHFEVLQNEDVFTLVLKNVQAWHAGQYEILLKNRVGECSCQVSLMLQSSPTRAPLRGREPASCEGLCGRGASADGGGGDRYGTLRPGWPARGQGWPEEEDSEDVRGVLKRRVETRQHTEEAIRQQEVEQLDFRDLLGKKVSTKSVSEEHLKEIPAEQMDFRANLQRQVKPKTVSEEERKVHSPQQVDFRSVLAKKGTPKTPVPEKAPLPKPATPDFRSVLGSKKKLPAENGSNNAEALNAKAAESPKAVGNAQALGSLKPMSNAKPAETPKSVGNAKPAETPKSVGNAKPAETGKTAGKEELKKEVKNDVNCKRGHAGATDNENRSESHGTAPTFKEKLQDVHVMEGQKLLLQCQVSSDPPATITWTLNGKTLKTTKFIILSQEGSLCSVSIEKALPEDRGVYKCIAKNGAGQAECSCQVTVDDAPARENAKAPEMKARRPKSSLPPVLGTESDATVKKKPAPKTPPKAAMPPQIIQFPEDQKVRAGESVELFGKVAGTQPITCTWMKFRKQIQESEHIKVENSENGSRLTILAARQEHCGCYTLLVENKLGSRQAQVNLTVVDKPDPPAGTPCASDIRSSSLTLSWYGSSYDGGSAVQSYSVEIWDSVDKTWKELATCRSTSFNVQDLLPDREYKFRVRAVNVYGTSEPSQESELTAVGEKPEEPKDEVEVSDDDEKEPEVDYRTVIVNTEHKVSDFYDIEERLGSGKFGQVFRLVEKKTGKIWAGKFFKAYSAKEKENIRQEISIMNCLHHPKLVQCVDAFEEKANIVMVLEIVSGGELFERIIDEDFELTERECIQYMRQISEGVEYIHKQGIVHLDLKPENIMCVNKTGTRIKLIDFGLARKLENAGSLKVLFGTPEFVAPEVINYEPIGYATDMWSIGVICYILNRLNCTQCLQHPWLMKDTKNMEAKKLSKDRMKKYMARRKWQKTGNAVRAIGRLSSMAMISGLSGRKSSTGSPTSPLNAEKLESEEDVSQAFLEAVAEEKPHVKPYFSKTIRDLEVVEGSAARFDCKIEGYPDPEVVWFKDDQSIRESRHFQIDYDEDGNCSLIISDVCGDDDAKYTCKAVNSLGEATCTAELIVETMEEGEGEGEEEEEEE</sequence>
<dbReference type="InterPro" id="IPR013783">
    <property type="entry name" value="Ig-like_fold"/>
</dbReference>
<keyword evidence="7" id="KW-0963">Cytoplasm</keyword>
<reference evidence="19" key="3">
    <citation type="submission" date="2025-09" db="UniProtKB">
        <authorList>
            <consortium name="Ensembl"/>
        </authorList>
    </citation>
    <scope>IDENTIFICATION</scope>
</reference>
<feature type="domain" description="Ig-like" evidence="17">
    <location>
        <begin position="1239"/>
        <end position="1327"/>
    </location>
</feature>
<feature type="domain" description="Ig-like" evidence="17">
    <location>
        <begin position="722"/>
        <end position="822"/>
    </location>
</feature>
<feature type="domain" description="Ig-like" evidence="17">
    <location>
        <begin position="33"/>
        <end position="122"/>
    </location>
</feature>
<reference evidence="19" key="1">
    <citation type="journal article" date="2019" name="bioRxiv">
        <title>Long live the king: chromosome-level assembly of the lion (Panthera leo) using linked-read, Hi-C, and long read data.</title>
        <authorList>
            <person name="Armstrong E.E."/>
            <person name="Taylor R.W."/>
            <person name="Miller D.E."/>
            <person name="Kaelin C."/>
            <person name="Barsh G."/>
            <person name="Hadly E.A."/>
            <person name="Petrov D."/>
        </authorList>
    </citation>
    <scope>NUCLEOTIDE SEQUENCE [LARGE SCALE GENOMIC DNA]</scope>
</reference>
<feature type="compositionally biased region" description="Basic and acidic residues" evidence="15">
    <location>
        <begin position="1195"/>
        <end position="1204"/>
    </location>
</feature>
<evidence type="ECO:0000256" key="1">
    <source>
        <dbReference type="ARBA" id="ARBA00001913"/>
    </source>
</evidence>
<feature type="domain" description="Ig-like" evidence="17">
    <location>
        <begin position="415"/>
        <end position="498"/>
    </location>
</feature>
<dbReference type="PROSITE" id="PS00107">
    <property type="entry name" value="PROTEIN_KINASE_ATP"/>
    <property type="match status" value="1"/>
</dbReference>
<evidence type="ECO:0000256" key="7">
    <source>
        <dbReference type="ARBA" id="ARBA00022490"/>
    </source>
</evidence>
<evidence type="ECO:0000259" key="17">
    <source>
        <dbReference type="PROSITE" id="PS50835"/>
    </source>
</evidence>
<dbReference type="InterPro" id="IPR036179">
    <property type="entry name" value="Ig-like_dom_sf"/>
</dbReference>
<evidence type="ECO:0000256" key="9">
    <source>
        <dbReference type="ARBA" id="ARBA00022741"/>
    </source>
</evidence>
<dbReference type="CDD" id="cd20973">
    <property type="entry name" value="IgI_telokin-like"/>
    <property type="match status" value="1"/>
</dbReference>
<evidence type="ECO:0000256" key="15">
    <source>
        <dbReference type="SAM" id="MobiDB-lite"/>
    </source>
</evidence>
<protein>
    <recommendedName>
        <fullName evidence="6">Myosin light chain kinase, smooth muscle</fullName>
        <ecNumber evidence="5">2.7.11.18</ecNumber>
    </recommendedName>
    <alternativeName>
        <fullName evidence="13">Telokin</fullName>
    </alternativeName>
</protein>
<keyword evidence="9 14" id="KW-0547">Nucleotide-binding</keyword>
<dbReference type="PROSITE" id="PS00108">
    <property type="entry name" value="PROTEIN_KINASE_ST"/>
    <property type="match status" value="1"/>
</dbReference>
<dbReference type="FunFam" id="2.60.40.10:FF:000080">
    <property type="entry name" value="Myosin light chain kinase, smooth muscle"/>
    <property type="match status" value="3"/>
</dbReference>
<dbReference type="CDD" id="cd00063">
    <property type="entry name" value="FN3"/>
    <property type="match status" value="1"/>
</dbReference>
<dbReference type="Pfam" id="PF16620">
    <property type="entry name" value="23ISL"/>
    <property type="match status" value="1"/>
</dbReference>
<dbReference type="PROSITE" id="PS50835">
    <property type="entry name" value="IG_LIKE"/>
    <property type="match status" value="9"/>
</dbReference>
<dbReference type="InterPro" id="IPR011009">
    <property type="entry name" value="Kinase-like_dom_sf"/>
</dbReference>
<proteinExistence type="inferred from homology"/>
<dbReference type="SMART" id="SM00408">
    <property type="entry name" value="IGc2"/>
    <property type="match status" value="9"/>
</dbReference>
<dbReference type="Gene3D" id="3.30.200.20">
    <property type="entry name" value="Phosphorylase Kinase, domain 1"/>
    <property type="match status" value="1"/>
</dbReference>
<dbReference type="Gene3D" id="1.10.510.10">
    <property type="entry name" value="Transferase(Phosphotransferase) domain 1"/>
    <property type="match status" value="1"/>
</dbReference>
<evidence type="ECO:0000256" key="10">
    <source>
        <dbReference type="ARBA" id="ARBA00022840"/>
    </source>
</evidence>
<feature type="compositionally biased region" description="Acidic residues" evidence="15">
    <location>
        <begin position="1432"/>
        <end position="1444"/>
    </location>
</feature>
<dbReference type="GO" id="GO:0014820">
    <property type="term" value="P:tonic smooth muscle contraction"/>
    <property type="evidence" value="ECO:0007669"/>
    <property type="project" value="TreeGrafter"/>
</dbReference>
<feature type="domain" description="Ig-like" evidence="17">
    <location>
        <begin position="618"/>
        <end position="712"/>
    </location>
</feature>
<feature type="domain" description="Protein kinase" evidence="16">
    <location>
        <begin position="1465"/>
        <end position="1771"/>
    </location>
</feature>
<feature type="domain" description="Ig-like" evidence="17">
    <location>
        <begin position="1099"/>
        <end position="1187"/>
    </location>
</feature>
<dbReference type="FunFam" id="2.60.40.10:FF:000580">
    <property type="entry name" value="Myosin light chain kinase, smooth muscle"/>
    <property type="match status" value="1"/>
</dbReference>
<feature type="region of interest" description="Disordered" evidence="15">
    <location>
        <begin position="1195"/>
        <end position="1238"/>
    </location>
</feature>
<feature type="binding site" evidence="14">
    <location>
        <position position="1494"/>
    </location>
    <ligand>
        <name>ATP</name>
        <dbReference type="ChEBI" id="CHEBI:30616"/>
    </ligand>
</feature>
<feature type="region of interest" description="Disordered" evidence="15">
    <location>
        <begin position="1414"/>
        <end position="1444"/>
    </location>
</feature>
<feature type="compositionally biased region" description="Basic and acidic residues" evidence="15">
    <location>
        <begin position="319"/>
        <end position="331"/>
    </location>
</feature>
<dbReference type="InterPro" id="IPR000719">
    <property type="entry name" value="Prot_kinase_dom"/>
</dbReference>
<dbReference type="Pfam" id="PF00041">
    <property type="entry name" value="fn3"/>
    <property type="match status" value="1"/>
</dbReference>
<evidence type="ECO:0000256" key="13">
    <source>
        <dbReference type="ARBA" id="ARBA00030959"/>
    </source>
</evidence>
<feature type="compositionally biased region" description="Basic and acidic residues" evidence="15">
    <location>
        <begin position="1063"/>
        <end position="1078"/>
    </location>
</feature>
<keyword evidence="20" id="KW-1185">Reference proteome</keyword>
<dbReference type="FunFam" id="2.60.40.10:FF:000516">
    <property type="entry name" value="Myosin light chain kinase, smooth muscle"/>
    <property type="match status" value="1"/>
</dbReference>
<dbReference type="GO" id="GO:0005737">
    <property type="term" value="C:cytoplasm"/>
    <property type="evidence" value="ECO:0007669"/>
    <property type="project" value="UniProtKB-SubCell"/>
</dbReference>
<dbReference type="InterPro" id="IPR003599">
    <property type="entry name" value="Ig_sub"/>
</dbReference>
<dbReference type="InterPro" id="IPR007110">
    <property type="entry name" value="Ig-like_dom"/>
</dbReference>
<dbReference type="PROSITE" id="PS50853">
    <property type="entry name" value="FN3"/>
    <property type="match status" value="1"/>
</dbReference>
<comment type="subcellular location">
    <subcellularLocation>
        <location evidence="3">Cleavage furrow</location>
    </subcellularLocation>
    <subcellularLocation>
        <location evidence="2">Cytoplasm</location>
    </subcellularLocation>
</comment>
<dbReference type="GO" id="GO:0030027">
    <property type="term" value="C:lamellipodium"/>
    <property type="evidence" value="ECO:0007669"/>
    <property type="project" value="TreeGrafter"/>
</dbReference>
<dbReference type="Gene3D" id="2.60.40.10">
    <property type="entry name" value="Immunoglobulins"/>
    <property type="match status" value="10"/>
</dbReference>
<feature type="region of interest" description="Disordered" evidence="15">
    <location>
        <begin position="264"/>
        <end position="395"/>
    </location>
</feature>
<dbReference type="GO" id="GO:0032154">
    <property type="term" value="C:cleavage furrow"/>
    <property type="evidence" value="ECO:0007669"/>
    <property type="project" value="TreeGrafter"/>
</dbReference>
<dbReference type="PANTHER" id="PTHR47633:SF1">
    <property type="entry name" value="MYOSIN LIGHT CHAIN KINASE, SMOOTH MUSCLE"/>
    <property type="match status" value="1"/>
</dbReference>
<evidence type="ECO:0000256" key="11">
    <source>
        <dbReference type="ARBA" id="ARBA00022860"/>
    </source>
</evidence>
<dbReference type="GO" id="GO:0004687">
    <property type="term" value="F:myosin light chain kinase activity"/>
    <property type="evidence" value="ECO:0007669"/>
    <property type="project" value="TreeGrafter"/>
</dbReference>
<dbReference type="CDD" id="cd20976">
    <property type="entry name" value="IgI_4_MYLK-like"/>
    <property type="match status" value="1"/>
</dbReference>
<evidence type="ECO:0000259" key="18">
    <source>
        <dbReference type="PROSITE" id="PS50853"/>
    </source>
</evidence>
<feature type="compositionally biased region" description="Polar residues" evidence="15">
    <location>
        <begin position="337"/>
        <end position="348"/>
    </location>
</feature>
<dbReference type="SMART" id="SM00060">
    <property type="entry name" value="FN3"/>
    <property type="match status" value="1"/>
</dbReference>
<dbReference type="GO" id="GO:0005524">
    <property type="term" value="F:ATP binding"/>
    <property type="evidence" value="ECO:0007669"/>
    <property type="project" value="UniProtKB-UniRule"/>
</dbReference>
<dbReference type="InterPro" id="IPR003598">
    <property type="entry name" value="Ig_sub2"/>
</dbReference>
<evidence type="ECO:0000256" key="2">
    <source>
        <dbReference type="ARBA" id="ARBA00004496"/>
    </source>
</evidence>
<dbReference type="SMART" id="SM00409">
    <property type="entry name" value="IG"/>
    <property type="match status" value="9"/>
</dbReference>
<evidence type="ECO:0000256" key="4">
    <source>
        <dbReference type="ARBA" id="ARBA00006692"/>
    </source>
</evidence>
<feature type="compositionally biased region" description="Polar residues" evidence="15">
    <location>
        <begin position="1720"/>
        <end position="1731"/>
    </location>
</feature>
<dbReference type="FunFam" id="2.60.40.10:FF:000147">
    <property type="entry name" value="Myosin light chain kinase"/>
    <property type="match status" value="1"/>
</dbReference>
<evidence type="ECO:0000256" key="5">
    <source>
        <dbReference type="ARBA" id="ARBA00012430"/>
    </source>
</evidence>
<dbReference type="CDD" id="cd20978">
    <property type="entry name" value="IgI_4_hemolin-like"/>
    <property type="match status" value="1"/>
</dbReference>
<dbReference type="SUPFAM" id="SSF49265">
    <property type="entry name" value="Fibronectin type III"/>
    <property type="match status" value="1"/>
</dbReference>
<dbReference type="FunFam" id="2.60.40.10:FF:000425">
    <property type="entry name" value="Myosin light chain kinase"/>
    <property type="match status" value="1"/>
</dbReference>
<dbReference type="GO" id="GO:0001725">
    <property type="term" value="C:stress fiber"/>
    <property type="evidence" value="ECO:0007669"/>
    <property type="project" value="TreeGrafter"/>
</dbReference>
<evidence type="ECO:0000256" key="14">
    <source>
        <dbReference type="PROSITE-ProRule" id="PRU10141"/>
    </source>
</evidence>
<dbReference type="EC" id="2.7.11.18" evidence="5"/>
<dbReference type="Proteomes" id="UP000694399">
    <property type="component" value="Chromosome D1"/>
</dbReference>
<feature type="domain" description="Ig-like" evidence="17">
    <location>
        <begin position="1759"/>
        <end position="1848"/>
    </location>
</feature>